<dbReference type="EMBL" id="PDCK01000044">
    <property type="protein sequence ID" value="PRQ23212.1"/>
    <property type="molecule type" value="Genomic_DNA"/>
</dbReference>
<name>A0A2P6PMQ7_ROSCH</name>
<reference evidence="1 2" key="1">
    <citation type="journal article" date="2018" name="Nat. Genet.">
        <title>The Rosa genome provides new insights in the design of modern roses.</title>
        <authorList>
            <person name="Bendahmane M."/>
        </authorList>
    </citation>
    <scope>NUCLEOTIDE SEQUENCE [LARGE SCALE GENOMIC DNA]</scope>
    <source>
        <strain evidence="2">cv. Old Blush</strain>
    </source>
</reference>
<dbReference type="Proteomes" id="UP000238479">
    <property type="component" value="Chromosome 6"/>
</dbReference>
<protein>
    <submittedName>
        <fullName evidence="1">Uncharacterized protein</fullName>
    </submittedName>
</protein>
<comment type="caution">
    <text evidence="1">The sequence shown here is derived from an EMBL/GenBank/DDBJ whole genome shotgun (WGS) entry which is preliminary data.</text>
</comment>
<proteinExistence type="predicted"/>
<evidence type="ECO:0000313" key="1">
    <source>
        <dbReference type="EMBL" id="PRQ23212.1"/>
    </source>
</evidence>
<dbReference type="Gramene" id="PRQ23212">
    <property type="protein sequence ID" value="PRQ23212"/>
    <property type="gene ID" value="RchiOBHm_Chr6g0258871"/>
</dbReference>
<accession>A0A2P6PMQ7</accession>
<sequence length="78" mass="8673">MGSVSFLLSFASFYAGDGHSLLPGAGDFAWVHRLLNLADIWALGCIFGCVKVENYWIKFSPGVEDTQKKMLKLLLCKF</sequence>
<gene>
    <name evidence="1" type="ORF">RchiOBHm_Chr6g0258871</name>
</gene>
<keyword evidence="2" id="KW-1185">Reference proteome</keyword>
<dbReference type="AlphaFoldDB" id="A0A2P6PMQ7"/>
<evidence type="ECO:0000313" key="2">
    <source>
        <dbReference type="Proteomes" id="UP000238479"/>
    </source>
</evidence>
<organism evidence="1 2">
    <name type="scientific">Rosa chinensis</name>
    <name type="common">China rose</name>
    <dbReference type="NCBI Taxonomy" id="74649"/>
    <lineage>
        <taxon>Eukaryota</taxon>
        <taxon>Viridiplantae</taxon>
        <taxon>Streptophyta</taxon>
        <taxon>Embryophyta</taxon>
        <taxon>Tracheophyta</taxon>
        <taxon>Spermatophyta</taxon>
        <taxon>Magnoliopsida</taxon>
        <taxon>eudicotyledons</taxon>
        <taxon>Gunneridae</taxon>
        <taxon>Pentapetalae</taxon>
        <taxon>rosids</taxon>
        <taxon>fabids</taxon>
        <taxon>Rosales</taxon>
        <taxon>Rosaceae</taxon>
        <taxon>Rosoideae</taxon>
        <taxon>Rosoideae incertae sedis</taxon>
        <taxon>Rosa</taxon>
    </lineage>
</organism>